<dbReference type="AlphaFoldDB" id="A0AAV4DEB7"/>
<gene>
    <name evidence="2" type="ORF">PoB_006909200</name>
</gene>
<accession>A0AAV4DEB7</accession>
<name>A0AAV4DEB7_9GAST</name>
<feature type="compositionally biased region" description="Acidic residues" evidence="1">
    <location>
        <begin position="69"/>
        <end position="84"/>
    </location>
</feature>
<comment type="caution">
    <text evidence="2">The sequence shown here is derived from an EMBL/GenBank/DDBJ whole genome shotgun (WGS) entry which is preliminary data.</text>
</comment>
<organism evidence="2 3">
    <name type="scientific">Plakobranchus ocellatus</name>
    <dbReference type="NCBI Taxonomy" id="259542"/>
    <lineage>
        <taxon>Eukaryota</taxon>
        <taxon>Metazoa</taxon>
        <taxon>Spiralia</taxon>
        <taxon>Lophotrochozoa</taxon>
        <taxon>Mollusca</taxon>
        <taxon>Gastropoda</taxon>
        <taxon>Heterobranchia</taxon>
        <taxon>Euthyneura</taxon>
        <taxon>Panpulmonata</taxon>
        <taxon>Sacoglossa</taxon>
        <taxon>Placobranchoidea</taxon>
        <taxon>Plakobranchidae</taxon>
        <taxon>Plakobranchus</taxon>
    </lineage>
</organism>
<dbReference type="Proteomes" id="UP000735302">
    <property type="component" value="Unassembled WGS sequence"/>
</dbReference>
<evidence type="ECO:0000313" key="2">
    <source>
        <dbReference type="EMBL" id="GFO42587.1"/>
    </source>
</evidence>
<dbReference type="EMBL" id="BLXT01007807">
    <property type="protein sequence ID" value="GFO42587.1"/>
    <property type="molecule type" value="Genomic_DNA"/>
</dbReference>
<keyword evidence="3" id="KW-1185">Reference proteome</keyword>
<reference evidence="2 3" key="1">
    <citation type="journal article" date="2021" name="Elife">
        <title>Chloroplast acquisition without the gene transfer in kleptoplastic sea slugs, Plakobranchus ocellatus.</title>
        <authorList>
            <person name="Maeda T."/>
            <person name="Takahashi S."/>
            <person name="Yoshida T."/>
            <person name="Shimamura S."/>
            <person name="Takaki Y."/>
            <person name="Nagai Y."/>
            <person name="Toyoda A."/>
            <person name="Suzuki Y."/>
            <person name="Arimoto A."/>
            <person name="Ishii H."/>
            <person name="Satoh N."/>
            <person name="Nishiyama T."/>
            <person name="Hasebe M."/>
            <person name="Maruyama T."/>
            <person name="Minagawa J."/>
            <person name="Obokata J."/>
            <person name="Shigenobu S."/>
        </authorList>
    </citation>
    <scope>NUCLEOTIDE SEQUENCE [LARGE SCALE GENOMIC DNA]</scope>
</reference>
<evidence type="ECO:0000313" key="3">
    <source>
        <dbReference type="Proteomes" id="UP000735302"/>
    </source>
</evidence>
<proteinExistence type="predicted"/>
<feature type="region of interest" description="Disordered" evidence="1">
    <location>
        <begin position="17"/>
        <end position="84"/>
    </location>
</feature>
<protein>
    <submittedName>
        <fullName evidence="2">Uncharacterized protein</fullName>
    </submittedName>
</protein>
<evidence type="ECO:0000256" key="1">
    <source>
        <dbReference type="SAM" id="MobiDB-lite"/>
    </source>
</evidence>
<sequence length="84" mass="9250">MDPLFHTSYRAAVVLDYCPASGPPSGQGAGGLARTRDRRVPANLRTGLLSTLPPTPLSGRGRENQEREKEEEEDEGITWEDQEL</sequence>